<reference evidence="2" key="1">
    <citation type="submission" date="2020-03" db="EMBL/GenBank/DDBJ databases">
        <authorList>
            <person name="Weist P."/>
        </authorList>
    </citation>
    <scope>NUCLEOTIDE SEQUENCE</scope>
</reference>
<organism evidence="2 3">
    <name type="scientific">Pleuronectes platessa</name>
    <name type="common">European plaice</name>
    <dbReference type="NCBI Taxonomy" id="8262"/>
    <lineage>
        <taxon>Eukaryota</taxon>
        <taxon>Metazoa</taxon>
        <taxon>Chordata</taxon>
        <taxon>Craniata</taxon>
        <taxon>Vertebrata</taxon>
        <taxon>Euteleostomi</taxon>
        <taxon>Actinopterygii</taxon>
        <taxon>Neopterygii</taxon>
        <taxon>Teleostei</taxon>
        <taxon>Neoteleostei</taxon>
        <taxon>Acanthomorphata</taxon>
        <taxon>Carangaria</taxon>
        <taxon>Pleuronectiformes</taxon>
        <taxon>Pleuronectoidei</taxon>
        <taxon>Pleuronectidae</taxon>
        <taxon>Pleuronectes</taxon>
    </lineage>
</organism>
<dbReference type="EMBL" id="CADEAL010004252">
    <property type="protein sequence ID" value="CAB1455369.1"/>
    <property type="molecule type" value="Genomic_DNA"/>
</dbReference>
<dbReference type="Proteomes" id="UP001153269">
    <property type="component" value="Unassembled WGS sequence"/>
</dbReference>
<evidence type="ECO:0000313" key="3">
    <source>
        <dbReference type="Proteomes" id="UP001153269"/>
    </source>
</evidence>
<comment type="caution">
    <text evidence="2">The sequence shown here is derived from an EMBL/GenBank/DDBJ whole genome shotgun (WGS) entry which is preliminary data.</text>
</comment>
<proteinExistence type="predicted"/>
<feature type="compositionally biased region" description="Low complexity" evidence="1">
    <location>
        <begin position="26"/>
        <end position="60"/>
    </location>
</feature>
<evidence type="ECO:0000313" key="2">
    <source>
        <dbReference type="EMBL" id="CAB1455369.1"/>
    </source>
</evidence>
<dbReference type="AlphaFoldDB" id="A0A9N7ZB82"/>
<protein>
    <submittedName>
        <fullName evidence="2">Uncharacterized protein</fullName>
    </submittedName>
</protein>
<feature type="region of interest" description="Disordered" evidence="1">
    <location>
        <begin position="95"/>
        <end position="117"/>
    </location>
</feature>
<keyword evidence="3" id="KW-1185">Reference proteome</keyword>
<evidence type="ECO:0000256" key="1">
    <source>
        <dbReference type="SAM" id="MobiDB-lite"/>
    </source>
</evidence>
<gene>
    <name evidence="2" type="ORF">PLEPLA_LOCUS43145</name>
</gene>
<accession>A0A9N7ZB82</accession>
<sequence length="117" mass="12249">MSGSCCCCSTSTSSRTFLSSVWACGSSHLSSCPPVLSSPVLSSPLPSSPLSSPLLSSSPLPIAPTQTGKRRRRSNGPPQSTDAWFRWQLIGRWSAAHGSTSPSGGRETPRSSTAVFH</sequence>
<feature type="region of interest" description="Disordered" evidence="1">
    <location>
        <begin position="26"/>
        <end position="82"/>
    </location>
</feature>
<name>A0A9N7ZB82_PLEPL</name>